<dbReference type="InterPro" id="IPR019887">
    <property type="entry name" value="Tscrpt_reg_AsnC/Lrp_C"/>
</dbReference>
<dbReference type="InterPro" id="IPR036388">
    <property type="entry name" value="WH-like_DNA-bd_sf"/>
</dbReference>
<dbReference type="PANTHER" id="PTHR30154">
    <property type="entry name" value="LEUCINE-RESPONSIVE REGULATORY PROTEIN"/>
    <property type="match status" value="1"/>
</dbReference>
<dbReference type="Pfam" id="PF01037">
    <property type="entry name" value="AsnC_trans_reg"/>
    <property type="match status" value="1"/>
</dbReference>
<keyword evidence="2" id="KW-0238">DNA-binding</keyword>
<proteinExistence type="predicted"/>
<dbReference type="GO" id="GO:0043200">
    <property type="term" value="P:response to amino acid"/>
    <property type="evidence" value="ECO:0007669"/>
    <property type="project" value="TreeGrafter"/>
</dbReference>
<dbReference type="Proteomes" id="UP000234240">
    <property type="component" value="Unassembled WGS sequence"/>
</dbReference>
<dbReference type="SUPFAM" id="SSF46785">
    <property type="entry name" value="Winged helix' DNA-binding domain"/>
    <property type="match status" value="1"/>
</dbReference>
<reference evidence="5 6" key="1">
    <citation type="submission" date="2017-12" db="EMBL/GenBank/DDBJ databases">
        <title>Characterization of six clinical isolates of Enterochimera gen. nov., a novel genus of the Yersiniaciae family and the three species Enterochimera arupensis sp. nov., Enterochimera coloradensis sp. nov, and Enterochimera californica sp. nov.</title>
        <authorList>
            <person name="Rossi A."/>
            <person name="Fisher M."/>
        </authorList>
    </citation>
    <scope>NUCLEOTIDE SEQUENCE [LARGE SCALE GENOMIC DNA]</scope>
    <source>
        <strain evidence="6">2015-Iso6</strain>
    </source>
</reference>
<dbReference type="Gene3D" id="1.10.10.10">
    <property type="entry name" value="Winged helix-like DNA-binding domain superfamily/Winged helix DNA-binding domain"/>
    <property type="match status" value="1"/>
</dbReference>
<gene>
    <name evidence="5" type="ORF">CYR55_07535</name>
</gene>
<dbReference type="AlphaFoldDB" id="A0A2N5EC49"/>
<evidence type="ECO:0000256" key="2">
    <source>
        <dbReference type="ARBA" id="ARBA00023125"/>
    </source>
</evidence>
<name>A0A2N5EC49_9GAMM</name>
<protein>
    <submittedName>
        <fullName evidence="5">AsnC family transcriptional regulator</fullName>
    </submittedName>
</protein>
<dbReference type="InterPro" id="IPR011991">
    <property type="entry name" value="ArsR-like_HTH"/>
</dbReference>
<keyword evidence="3" id="KW-0804">Transcription</keyword>
<dbReference type="PROSITE" id="PS00519">
    <property type="entry name" value="HTH_ASNC_1"/>
    <property type="match status" value="1"/>
</dbReference>
<dbReference type="InterPro" id="IPR000485">
    <property type="entry name" value="AsnC-type_HTH_dom"/>
</dbReference>
<dbReference type="GO" id="GO:0043565">
    <property type="term" value="F:sequence-specific DNA binding"/>
    <property type="evidence" value="ECO:0007669"/>
    <property type="project" value="InterPro"/>
</dbReference>
<sequence>MNGLMKLDRIDINILVQLQKDGRISNVNLAEAVGLSPSPCLQRVKRLETAGFITGYEAHINLTKITDSVTVFTEVTLSGHRREDFINFESALREVEELMECHLITGGYDYLLRFITRSIEHYQDVIEGLLDAKVGIDKYFSYIVIKTPIMKSSVPLKSLIARHLPSAL</sequence>
<dbReference type="PROSITE" id="PS50956">
    <property type="entry name" value="HTH_ASNC_2"/>
    <property type="match status" value="1"/>
</dbReference>
<keyword evidence="1" id="KW-0805">Transcription regulation</keyword>
<dbReference type="InterPro" id="IPR019888">
    <property type="entry name" value="Tscrpt_reg_AsnC-like"/>
</dbReference>
<dbReference type="OrthoDB" id="166264at2"/>
<dbReference type="PANTHER" id="PTHR30154:SF34">
    <property type="entry name" value="TRANSCRIPTIONAL REGULATOR AZLB"/>
    <property type="match status" value="1"/>
</dbReference>
<evidence type="ECO:0000259" key="4">
    <source>
        <dbReference type="PROSITE" id="PS50956"/>
    </source>
</evidence>
<dbReference type="InterPro" id="IPR019885">
    <property type="entry name" value="Tscrpt_reg_HTH_AsnC-type_CS"/>
</dbReference>
<dbReference type="InterPro" id="IPR036390">
    <property type="entry name" value="WH_DNA-bd_sf"/>
</dbReference>
<dbReference type="GO" id="GO:0006355">
    <property type="term" value="P:regulation of DNA-templated transcription"/>
    <property type="evidence" value="ECO:0007669"/>
    <property type="project" value="UniProtKB-ARBA"/>
</dbReference>
<evidence type="ECO:0000256" key="1">
    <source>
        <dbReference type="ARBA" id="ARBA00023015"/>
    </source>
</evidence>
<evidence type="ECO:0000313" key="5">
    <source>
        <dbReference type="EMBL" id="PLR39712.1"/>
    </source>
</evidence>
<dbReference type="Gene3D" id="3.30.70.920">
    <property type="match status" value="1"/>
</dbReference>
<keyword evidence="6" id="KW-1185">Reference proteome</keyword>
<dbReference type="SMART" id="SM00344">
    <property type="entry name" value="HTH_ASNC"/>
    <property type="match status" value="1"/>
</dbReference>
<dbReference type="GO" id="GO:0005829">
    <property type="term" value="C:cytosol"/>
    <property type="evidence" value="ECO:0007669"/>
    <property type="project" value="TreeGrafter"/>
</dbReference>
<organism evidence="5 6">
    <name type="scientific">Chimaeribacter californicus</name>
    <dbReference type="NCBI Taxonomy" id="2060067"/>
    <lineage>
        <taxon>Bacteria</taxon>
        <taxon>Pseudomonadati</taxon>
        <taxon>Pseudomonadota</taxon>
        <taxon>Gammaproteobacteria</taxon>
        <taxon>Enterobacterales</taxon>
        <taxon>Yersiniaceae</taxon>
        <taxon>Chimaeribacter</taxon>
    </lineage>
</organism>
<dbReference type="InterPro" id="IPR011008">
    <property type="entry name" value="Dimeric_a/b-barrel"/>
</dbReference>
<accession>A0A2N5EC49</accession>
<dbReference type="EMBL" id="PJZF01000004">
    <property type="protein sequence ID" value="PLR39712.1"/>
    <property type="molecule type" value="Genomic_DNA"/>
</dbReference>
<dbReference type="SUPFAM" id="SSF54909">
    <property type="entry name" value="Dimeric alpha+beta barrel"/>
    <property type="match status" value="1"/>
</dbReference>
<evidence type="ECO:0000313" key="6">
    <source>
        <dbReference type="Proteomes" id="UP000234240"/>
    </source>
</evidence>
<comment type="caution">
    <text evidence="5">The sequence shown here is derived from an EMBL/GenBank/DDBJ whole genome shotgun (WGS) entry which is preliminary data.</text>
</comment>
<dbReference type="PRINTS" id="PR00033">
    <property type="entry name" value="HTHASNC"/>
</dbReference>
<feature type="domain" description="HTH asnC-type" evidence="4">
    <location>
        <begin position="7"/>
        <end position="81"/>
    </location>
</feature>
<evidence type="ECO:0000256" key="3">
    <source>
        <dbReference type="ARBA" id="ARBA00023163"/>
    </source>
</evidence>
<dbReference type="RefSeq" id="WP_101815528.1">
    <property type="nucleotide sequence ID" value="NZ_PJZF01000004.1"/>
</dbReference>
<dbReference type="CDD" id="cd00090">
    <property type="entry name" value="HTH_ARSR"/>
    <property type="match status" value="1"/>
</dbReference>
<dbReference type="Pfam" id="PF13412">
    <property type="entry name" value="HTH_24"/>
    <property type="match status" value="1"/>
</dbReference>